<dbReference type="Proteomes" id="UP000467841">
    <property type="component" value="Unassembled WGS sequence"/>
</dbReference>
<dbReference type="EMBL" id="CACVBM020000144">
    <property type="protein sequence ID" value="CAA7015134.1"/>
    <property type="molecule type" value="Genomic_DNA"/>
</dbReference>
<dbReference type="AlphaFoldDB" id="A0A6D2HGG1"/>
<sequence length="115" mass="13265">MFPSMTLCQKQLMAAKIVDRGYLTKCRLEEERIARGEEVPWYADFVNYLVCRKFQVDGVVIRERSSSKMWFTTTGMNPICSEKGMITCSEDVAKEEVEGILFHCHGQAMEAILRF</sequence>
<organism evidence="1 2">
    <name type="scientific">Microthlaspi erraticum</name>
    <dbReference type="NCBI Taxonomy" id="1685480"/>
    <lineage>
        <taxon>Eukaryota</taxon>
        <taxon>Viridiplantae</taxon>
        <taxon>Streptophyta</taxon>
        <taxon>Embryophyta</taxon>
        <taxon>Tracheophyta</taxon>
        <taxon>Spermatophyta</taxon>
        <taxon>Magnoliopsida</taxon>
        <taxon>eudicotyledons</taxon>
        <taxon>Gunneridae</taxon>
        <taxon>Pentapetalae</taxon>
        <taxon>rosids</taxon>
        <taxon>malvids</taxon>
        <taxon>Brassicales</taxon>
        <taxon>Brassicaceae</taxon>
        <taxon>Coluteocarpeae</taxon>
        <taxon>Microthlaspi</taxon>
    </lineage>
</organism>
<reference evidence="1" key="1">
    <citation type="submission" date="2020-01" db="EMBL/GenBank/DDBJ databases">
        <authorList>
            <person name="Mishra B."/>
        </authorList>
    </citation>
    <scope>NUCLEOTIDE SEQUENCE [LARGE SCALE GENOMIC DNA]</scope>
</reference>
<keyword evidence="2" id="KW-1185">Reference proteome</keyword>
<comment type="caution">
    <text evidence="1">The sequence shown here is derived from an EMBL/GenBank/DDBJ whole genome shotgun (WGS) entry which is preliminary data.</text>
</comment>
<evidence type="ECO:0000313" key="2">
    <source>
        <dbReference type="Proteomes" id="UP000467841"/>
    </source>
</evidence>
<gene>
    <name evidence="1" type="ORF">MERR_LOCUS2369</name>
</gene>
<evidence type="ECO:0000313" key="1">
    <source>
        <dbReference type="EMBL" id="CAA7015134.1"/>
    </source>
</evidence>
<protein>
    <submittedName>
        <fullName evidence="1">Uncharacterized protein</fullName>
    </submittedName>
</protein>
<proteinExistence type="predicted"/>
<accession>A0A6D2HGG1</accession>
<name>A0A6D2HGG1_9BRAS</name>
<dbReference type="OrthoDB" id="1739170at2759"/>